<keyword evidence="1" id="KW-0175">Coiled coil</keyword>
<dbReference type="Proteomes" id="UP000694864">
    <property type="component" value="Chromosome 9"/>
</dbReference>
<protein>
    <submittedName>
        <fullName evidence="3">Uncharacterized protein LOC104711576</fullName>
    </submittedName>
</protein>
<gene>
    <name evidence="3" type="primary">LOC104711576</name>
</gene>
<name>A0ABM0THP3_CAMSA</name>
<organism evidence="2 3">
    <name type="scientific">Camelina sativa</name>
    <name type="common">False flax</name>
    <name type="synonym">Myagrum sativum</name>
    <dbReference type="NCBI Taxonomy" id="90675"/>
    <lineage>
        <taxon>Eukaryota</taxon>
        <taxon>Viridiplantae</taxon>
        <taxon>Streptophyta</taxon>
        <taxon>Embryophyta</taxon>
        <taxon>Tracheophyta</taxon>
        <taxon>Spermatophyta</taxon>
        <taxon>Magnoliopsida</taxon>
        <taxon>eudicotyledons</taxon>
        <taxon>Gunneridae</taxon>
        <taxon>Pentapetalae</taxon>
        <taxon>rosids</taxon>
        <taxon>malvids</taxon>
        <taxon>Brassicales</taxon>
        <taxon>Brassicaceae</taxon>
        <taxon>Camelineae</taxon>
        <taxon>Camelina</taxon>
    </lineage>
</organism>
<dbReference type="RefSeq" id="XP_010426577.1">
    <property type="nucleotide sequence ID" value="XM_010428275.1"/>
</dbReference>
<dbReference type="GeneID" id="104711576"/>
<evidence type="ECO:0000256" key="1">
    <source>
        <dbReference type="SAM" id="Coils"/>
    </source>
</evidence>
<feature type="coiled-coil region" evidence="1">
    <location>
        <begin position="47"/>
        <end position="79"/>
    </location>
</feature>
<keyword evidence="2" id="KW-1185">Reference proteome</keyword>
<sequence length="106" mass="12101">MNELFFQEIKDNKRSHFGFGSLPHFNKSSSKFSDTSSLVMQEELKAANLKILEMEKAQAEQAKAQAEQAKAQARQAKELDYFRKVLFKQFPYLVPPSVEALDGDDN</sequence>
<evidence type="ECO:0000313" key="3">
    <source>
        <dbReference type="RefSeq" id="XP_010426577.1"/>
    </source>
</evidence>
<reference evidence="3" key="2">
    <citation type="submission" date="2025-08" db="UniProtKB">
        <authorList>
            <consortium name="RefSeq"/>
        </authorList>
    </citation>
    <scope>IDENTIFICATION</scope>
    <source>
        <tissue evidence="3">Leaf</tissue>
    </source>
</reference>
<reference evidence="2" key="1">
    <citation type="journal article" date="2014" name="Nat. Commun.">
        <title>The emerging biofuel crop Camelina sativa retains a highly undifferentiated hexaploid genome structure.</title>
        <authorList>
            <person name="Kagale S."/>
            <person name="Koh C."/>
            <person name="Nixon J."/>
            <person name="Bollina V."/>
            <person name="Clarke W.E."/>
            <person name="Tuteja R."/>
            <person name="Spillane C."/>
            <person name="Robinson S.J."/>
            <person name="Links M.G."/>
            <person name="Clarke C."/>
            <person name="Higgins E.E."/>
            <person name="Huebert T."/>
            <person name="Sharpe A.G."/>
            <person name="Parkin I.A."/>
        </authorList>
    </citation>
    <scope>NUCLEOTIDE SEQUENCE [LARGE SCALE GENOMIC DNA]</scope>
    <source>
        <strain evidence="2">cv. DH55</strain>
    </source>
</reference>
<accession>A0ABM0THP3</accession>
<evidence type="ECO:0000313" key="2">
    <source>
        <dbReference type="Proteomes" id="UP000694864"/>
    </source>
</evidence>
<proteinExistence type="predicted"/>